<dbReference type="PRINTS" id="PR00598">
    <property type="entry name" value="HTHMARR"/>
</dbReference>
<dbReference type="Pfam" id="PF01047">
    <property type="entry name" value="MarR"/>
    <property type="match status" value="1"/>
</dbReference>
<dbReference type="EMBL" id="JAEEGB010000014">
    <property type="protein sequence ID" value="MBI6873625.1"/>
    <property type="molecule type" value="Genomic_DNA"/>
</dbReference>
<evidence type="ECO:0000256" key="3">
    <source>
        <dbReference type="ARBA" id="ARBA00023163"/>
    </source>
</evidence>
<protein>
    <submittedName>
        <fullName evidence="5">MarR family transcriptional regulator</fullName>
    </submittedName>
</protein>
<accession>A0A934I069</accession>
<evidence type="ECO:0000256" key="2">
    <source>
        <dbReference type="ARBA" id="ARBA00023125"/>
    </source>
</evidence>
<dbReference type="InterPro" id="IPR036390">
    <property type="entry name" value="WH_DNA-bd_sf"/>
</dbReference>
<organism evidence="5 6">
    <name type="scientific">Clostridium aciditolerans</name>
    <dbReference type="NCBI Taxonomy" id="339861"/>
    <lineage>
        <taxon>Bacteria</taxon>
        <taxon>Bacillati</taxon>
        <taxon>Bacillota</taxon>
        <taxon>Clostridia</taxon>
        <taxon>Eubacteriales</taxon>
        <taxon>Clostridiaceae</taxon>
        <taxon>Clostridium</taxon>
    </lineage>
</organism>
<dbReference type="SMART" id="SM00347">
    <property type="entry name" value="HTH_MARR"/>
    <property type="match status" value="1"/>
</dbReference>
<keyword evidence="2" id="KW-0238">DNA-binding</keyword>
<dbReference type="PANTHER" id="PTHR42756:SF1">
    <property type="entry name" value="TRANSCRIPTIONAL REPRESSOR OF EMRAB OPERON"/>
    <property type="match status" value="1"/>
</dbReference>
<keyword evidence="1" id="KW-0805">Transcription regulation</keyword>
<dbReference type="AlphaFoldDB" id="A0A934I069"/>
<dbReference type="InterPro" id="IPR000835">
    <property type="entry name" value="HTH_MarR-typ"/>
</dbReference>
<dbReference type="Proteomes" id="UP000622687">
    <property type="component" value="Unassembled WGS sequence"/>
</dbReference>
<keyword evidence="6" id="KW-1185">Reference proteome</keyword>
<dbReference type="Gene3D" id="1.10.10.10">
    <property type="entry name" value="Winged helix-like DNA-binding domain superfamily/Winged helix DNA-binding domain"/>
    <property type="match status" value="1"/>
</dbReference>
<reference evidence="5" key="1">
    <citation type="submission" date="2020-12" db="EMBL/GenBank/DDBJ databases">
        <title>Clostridium thailandense sp. nov., a novel acetogenic bacterium isolated from peat land soil in Thailand.</title>
        <authorList>
            <person name="Chaikitkaew S."/>
            <person name="Birkeland N.K."/>
        </authorList>
    </citation>
    <scope>NUCLEOTIDE SEQUENCE</scope>
    <source>
        <strain evidence="5">DSM 17425</strain>
    </source>
</reference>
<dbReference type="InterPro" id="IPR036388">
    <property type="entry name" value="WH-like_DNA-bd_sf"/>
</dbReference>
<dbReference type="RefSeq" id="WP_211143048.1">
    <property type="nucleotide sequence ID" value="NZ_JAEEGB010000014.1"/>
</dbReference>
<name>A0A934I069_9CLOT</name>
<evidence type="ECO:0000313" key="6">
    <source>
        <dbReference type="Proteomes" id="UP000622687"/>
    </source>
</evidence>
<dbReference type="PANTHER" id="PTHR42756">
    <property type="entry name" value="TRANSCRIPTIONAL REGULATOR, MARR"/>
    <property type="match status" value="1"/>
</dbReference>
<dbReference type="GO" id="GO:0003700">
    <property type="term" value="F:DNA-binding transcription factor activity"/>
    <property type="evidence" value="ECO:0007669"/>
    <property type="project" value="InterPro"/>
</dbReference>
<dbReference type="GO" id="GO:0003677">
    <property type="term" value="F:DNA binding"/>
    <property type="evidence" value="ECO:0007669"/>
    <property type="project" value="UniProtKB-KW"/>
</dbReference>
<evidence type="ECO:0000256" key="1">
    <source>
        <dbReference type="ARBA" id="ARBA00023015"/>
    </source>
</evidence>
<dbReference type="PROSITE" id="PS50995">
    <property type="entry name" value="HTH_MARR_2"/>
    <property type="match status" value="1"/>
</dbReference>
<dbReference type="InterPro" id="IPR023187">
    <property type="entry name" value="Tscrpt_reg_MarR-type_CS"/>
</dbReference>
<proteinExistence type="predicted"/>
<dbReference type="SUPFAM" id="SSF46785">
    <property type="entry name" value="Winged helix' DNA-binding domain"/>
    <property type="match status" value="1"/>
</dbReference>
<evidence type="ECO:0000313" key="5">
    <source>
        <dbReference type="EMBL" id="MBI6873625.1"/>
    </source>
</evidence>
<feature type="domain" description="HTH marR-type" evidence="4">
    <location>
        <begin position="22"/>
        <end position="156"/>
    </location>
</feature>
<comment type="caution">
    <text evidence="5">The sequence shown here is derived from an EMBL/GenBank/DDBJ whole genome shotgun (WGS) entry which is preliminary data.</text>
</comment>
<sequence>MAEQENNNLENLINSNSTDIDPMKLVERIIRIGDLIEQLFDKFYKTFKLSKPQFTALYKIYLAEEEGIALSVLGDQMSVTRANITSLVDRMVARGLIKRIVNENDRRSIKAVITKEGKEILEKVLPDNQVLSSEVLNFLTEKERENFYELLIKVEKYLIANYFDN</sequence>
<evidence type="ECO:0000259" key="4">
    <source>
        <dbReference type="PROSITE" id="PS50995"/>
    </source>
</evidence>
<dbReference type="PROSITE" id="PS01117">
    <property type="entry name" value="HTH_MARR_1"/>
    <property type="match status" value="1"/>
</dbReference>
<keyword evidence="3" id="KW-0804">Transcription</keyword>
<gene>
    <name evidence="5" type="ORF">I6U51_13035</name>
</gene>